<name>A0A7Y9DIJ8_9ACTN</name>
<dbReference type="Pfam" id="PF13561">
    <property type="entry name" value="adh_short_C2"/>
    <property type="match status" value="1"/>
</dbReference>
<dbReference type="EMBL" id="JACCBB010000001">
    <property type="protein sequence ID" value="NYD20489.1"/>
    <property type="molecule type" value="Genomic_DNA"/>
</dbReference>
<dbReference type="PRINTS" id="PR00081">
    <property type="entry name" value="GDHRDH"/>
</dbReference>
<dbReference type="GO" id="GO:0052588">
    <property type="term" value="F:diacetyl reductase ((S)-acetoin forming) (NAD+) activity"/>
    <property type="evidence" value="ECO:0007669"/>
    <property type="project" value="UniProtKB-EC"/>
</dbReference>
<dbReference type="GO" id="GO:0047512">
    <property type="term" value="F:(S,S)-butanediol dehydrogenase activity"/>
    <property type="evidence" value="ECO:0007669"/>
    <property type="project" value="UniProtKB-EC"/>
</dbReference>
<dbReference type="FunFam" id="3.40.50.720:FF:000084">
    <property type="entry name" value="Short-chain dehydrogenase reductase"/>
    <property type="match status" value="1"/>
</dbReference>
<proteinExistence type="inferred from homology"/>
<dbReference type="PRINTS" id="PR00080">
    <property type="entry name" value="SDRFAMILY"/>
</dbReference>
<dbReference type="EC" id="1.1.1.304" evidence="4"/>
<feature type="domain" description="Ketoreductase" evidence="3">
    <location>
        <begin position="14"/>
        <end position="199"/>
    </location>
</feature>
<dbReference type="CDD" id="cd05233">
    <property type="entry name" value="SDR_c"/>
    <property type="match status" value="1"/>
</dbReference>
<dbReference type="PROSITE" id="PS00061">
    <property type="entry name" value="ADH_SHORT"/>
    <property type="match status" value="1"/>
</dbReference>
<dbReference type="InterPro" id="IPR057326">
    <property type="entry name" value="KR_dom"/>
</dbReference>
<dbReference type="Proteomes" id="UP000521922">
    <property type="component" value="Unassembled WGS sequence"/>
</dbReference>
<dbReference type="Gene3D" id="3.40.50.720">
    <property type="entry name" value="NAD(P)-binding Rossmann-like Domain"/>
    <property type="match status" value="1"/>
</dbReference>
<evidence type="ECO:0000313" key="5">
    <source>
        <dbReference type="Proteomes" id="UP000521922"/>
    </source>
</evidence>
<evidence type="ECO:0000313" key="4">
    <source>
        <dbReference type="EMBL" id="NYD20489.1"/>
    </source>
</evidence>
<keyword evidence="2 4" id="KW-0560">Oxidoreductase</keyword>
<dbReference type="EC" id="1.1.1.-" evidence="4"/>
<dbReference type="InterPro" id="IPR020904">
    <property type="entry name" value="Sc_DH/Rdtase_CS"/>
</dbReference>
<protein>
    <submittedName>
        <fullName evidence="4">Meso-butanediol dehydrogenase/(S,S)-butanediol dehydrogenase/diacetyl reductase</fullName>
        <ecNumber evidence="4">1.1.1.-</ecNumber>
        <ecNumber evidence="4">1.1.1.304</ecNumber>
        <ecNumber evidence="4">1.1.1.76</ecNumber>
    </submittedName>
</protein>
<dbReference type="InterPro" id="IPR036291">
    <property type="entry name" value="NAD(P)-bd_dom_sf"/>
</dbReference>
<comment type="caution">
    <text evidence="4">The sequence shown here is derived from an EMBL/GenBank/DDBJ whole genome shotgun (WGS) entry which is preliminary data.</text>
</comment>
<dbReference type="SMART" id="SM00822">
    <property type="entry name" value="PKS_KR"/>
    <property type="match status" value="1"/>
</dbReference>
<accession>A0A7Y9DIJ8</accession>
<evidence type="ECO:0000256" key="1">
    <source>
        <dbReference type="ARBA" id="ARBA00006484"/>
    </source>
</evidence>
<dbReference type="AlphaFoldDB" id="A0A7Y9DIJ8"/>
<evidence type="ECO:0000256" key="2">
    <source>
        <dbReference type="ARBA" id="ARBA00023002"/>
    </source>
</evidence>
<gene>
    <name evidence="4" type="ORF">BJ968_000029</name>
</gene>
<organism evidence="4 5">
    <name type="scientific">Kineococcus aurantiacus</name>
    <dbReference type="NCBI Taxonomy" id="37633"/>
    <lineage>
        <taxon>Bacteria</taxon>
        <taxon>Bacillati</taxon>
        <taxon>Actinomycetota</taxon>
        <taxon>Actinomycetes</taxon>
        <taxon>Kineosporiales</taxon>
        <taxon>Kineosporiaceae</taxon>
        <taxon>Kineococcus</taxon>
    </lineage>
</organism>
<reference evidence="4 5" key="1">
    <citation type="submission" date="2020-07" db="EMBL/GenBank/DDBJ databases">
        <title>Sequencing the genomes of 1000 actinobacteria strains.</title>
        <authorList>
            <person name="Klenk H.-P."/>
        </authorList>
    </citation>
    <scope>NUCLEOTIDE SEQUENCE [LARGE SCALE GENOMIC DNA]</scope>
    <source>
        <strain evidence="4 5">DSM 7487</strain>
    </source>
</reference>
<dbReference type="PANTHER" id="PTHR43639:SF9">
    <property type="entry name" value="BLL5898 PROTEIN"/>
    <property type="match status" value="1"/>
</dbReference>
<evidence type="ECO:0000259" key="3">
    <source>
        <dbReference type="SMART" id="SM00822"/>
    </source>
</evidence>
<comment type="similarity">
    <text evidence="1">Belongs to the short-chain dehydrogenases/reductases (SDR) family.</text>
</comment>
<dbReference type="RefSeq" id="WP_179748158.1">
    <property type="nucleotide sequence ID" value="NZ_BAAAGN010000002.1"/>
</dbReference>
<dbReference type="PANTHER" id="PTHR43639">
    <property type="entry name" value="OXIDOREDUCTASE, SHORT-CHAIN DEHYDROGENASE/REDUCTASE FAMILY (AFU_ORTHOLOGUE AFUA_5G02870)"/>
    <property type="match status" value="1"/>
</dbReference>
<dbReference type="InterPro" id="IPR002347">
    <property type="entry name" value="SDR_fam"/>
</dbReference>
<sequence length="262" mass="26630">MAHGGSVTYDFTDEVVLVTGGGSGIGLQVAKDFAAAGARVVISGRSAARLEAAAAGIDGSVQAIASDIGDAQQTSDLVSAVIDEHGHLDVVVSNAAAYVPGDITEISGEDWEGLRQTNIDGFFHLAQAALPHLATSRGSFIATSSVSGIRGDWGSAVYNASKGAVSLFVQALALDWGARGVRVNAVAPSATNTEPLAPVTGNPALLKQFEDRVALGRLAEVDDISPVFLFLASDAARYVNGVILPVDGGTSASTGQARLDVA</sequence>
<keyword evidence="5" id="KW-1185">Reference proteome</keyword>
<dbReference type="EC" id="1.1.1.76" evidence="4"/>
<dbReference type="SUPFAM" id="SSF51735">
    <property type="entry name" value="NAD(P)-binding Rossmann-fold domains"/>
    <property type="match status" value="1"/>
</dbReference>